<dbReference type="GO" id="GO:0005737">
    <property type="term" value="C:cytoplasm"/>
    <property type="evidence" value="ECO:0007669"/>
    <property type="project" value="UniProtKB-SubCell"/>
</dbReference>
<comment type="cofactor">
    <cofactor evidence="11">
        <name>Mg(2+)</name>
        <dbReference type="ChEBI" id="CHEBI:18420"/>
    </cofactor>
</comment>
<keyword evidence="6 11" id="KW-0460">Magnesium</keyword>
<feature type="binding site" evidence="11">
    <location>
        <position position="224"/>
    </location>
    <ligand>
        <name>FMN</name>
        <dbReference type="ChEBI" id="CHEBI:58210"/>
    </ligand>
</feature>
<evidence type="ECO:0000313" key="14">
    <source>
        <dbReference type="EMBL" id="PCC40850.1"/>
    </source>
</evidence>
<proteinExistence type="inferred from homology"/>
<evidence type="ECO:0000256" key="12">
    <source>
        <dbReference type="SAM" id="MobiDB-lite"/>
    </source>
</evidence>
<dbReference type="NCBIfam" id="TIGR02151">
    <property type="entry name" value="IPP_isom_2"/>
    <property type="match status" value="1"/>
</dbReference>
<dbReference type="SUPFAM" id="SSF51395">
    <property type="entry name" value="FMN-linked oxidoreductases"/>
    <property type="match status" value="1"/>
</dbReference>
<dbReference type="PANTHER" id="PTHR43665:SF1">
    <property type="entry name" value="ISOPENTENYL-DIPHOSPHATE DELTA-ISOMERASE"/>
    <property type="match status" value="1"/>
</dbReference>
<comment type="subunit">
    <text evidence="10 11">Homooctamer. Dimer of tetramers.</text>
</comment>
<reference evidence="14 15" key="1">
    <citation type="journal article" date="2017" name="Elife">
        <title>Extensive horizontal gene transfer in cheese-associated bacteria.</title>
        <authorList>
            <person name="Bonham K.S."/>
            <person name="Wolfe B.E."/>
            <person name="Dutton R.J."/>
        </authorList>
    </citation>
    <scope>NUCLEOTIDE SEQUENCE [LARGE SCALE GENOMIC DNA]</scope>
    <source>
        <strain evidence="14 15">341_9</strain>
    </source>
</reference>
<accession>A0A2A3YNH4</accession>
<comment type="catalytic activity">
    <reaction evidence="11">
        <text>isopentenyl diphosphate = dimethylallyl diphosphate</text>
        <dbReference type="Rhea" id="RHEA:23284"/>
        <dbReference type="ChEBI" id="CHEBI:57623"/>
        <dbReference type="ChEBI" id="CHEBI:128769"/>
        <dbReference type="EC" id="5.3.3.2"/>
    </reaction>
</comment>
<comment type="caution">
    <text evidence="14">The sequence shown here is derived from an EMBL/GenBank/DDBJ whole genome shotgun (WGS) entry which is preliminary data.</text>
</comment>
<sequence>MSSDHPHEPHEDLDTERGRRKDEHLSLALSQRAGAQPRSAFDDVEFLHHALDGIDETAVDLSTQVGPARWPLPLYVNGMTGGTATTAALNRELAITARETGLPIGSGSMSIALDDPSTAEGFRVLRSENPDGFVMANLGAGRSADDARRAVDLIAADALQLHVNAVQETVMPEGRRDFSRWTRSIEQIVAASPVPVVVKEVGFGLSGRTQLRLRELGVQIADVSGAGGTDFVRIENSRRERPDYAHLEGFGQSAVECLLDASTDLPLLASGGVRSPLDVIRALALGARAVGVAGGFAQVASEGGAEALIPHVRRWCEQLRQLHALLGAAGPAELVHTDLLLRGRVQEFCTLRGLDAGAMSRRRERSRPIPEGEPHVR</sequence>
<feature type="binding site" evidence="11">
    <location>
        <position position="168"/>
    </location>
    <ligand>
        <name>Mg(2+)</name>
        <dbReference type="ChEBI" id="CHEBI:18420"/>
    </ligand>
</feature>
<dbReference type="EMBL" id="NRGR01000004">
    <property type="protein sequence ID" value="PCC40850.1"/>
    <property type="molecule type" value="Genomic_DNA"/>
</dbReference>
<dbReference type="InterPro" id="IPR013785">
    <property type="entry name" value="Aldolase_TIM"/>
</dbReference>
<dbReference type="Proteomes" id="UP000218598">
    <property type="component" value="Unassembled WGS sequence"/>
</dbReference>
<feature type="binding site" evidence="11">
    <location>
        <begin position="272"/>
        <end position="274"/>
    </location>
    <ligand>
        <name>FMN</name>
        <dbReference type="ChEBI" id="CHEBI:58210"/>
    </ligand>
</feature>
<dbReference type="GO" id="GO:0008299">
    <property type="term" value="P:isoprenoid biosynthetic process"/>
    <property type="evidence" value="ECO:0007669"/>
    <property type="project" value="UniProtKB-UniRule"/>
</dbReference>
<evidence type="ECO:0000256" key="4">
    <source>
        <dbReference type="ARBA" id="ARBA00022643"/>
    </source>
</evidence>
<evidence type="ECO:0000256" key="1">
    <source>
        <dbReference type="ARBA" id="ARBA00001917"/>
    </source>
</evidence>
<comment type="cofactor">
    <cofactor evidence="1 11">
        <name>FMN</name>
        <dbReference type="ChEBI" id="CHEBI:58210"/>
    </cofactor>
</comment>
<keyword evidence="4 11" id="KW-0288">FMN</keyword>
<gene>
    <name evidence="11" type="primary">fni</name>
    <name evidence="14" type="ORF">CIK66_01010</name>
</gene>
<dbReference type="GO" id="GO:0010181">
    <property type="term" value="F:FMN binding"/>
    <property type="evidence" value="ECO:0007669"/>
    <property type="project" value="UniProtKB-UniRule"/>
</dbReference>
<comment type="caution">
    <text evidence="11">Lacks conserved residue(s) required for the propagation of feature annotation.</text>
</comment>
<feature type="region of interest" description="Disordered" evidence="12">
    <location>
        <begin position="1"/>
        <end position="23"/>
    </location>
</feature>
<feature type="domain" description="FMN-dependent dehydrogenase" evidence="13">
    <location>
        <begin position="173"/>
        <end position="335"/>
    </location>
</feature>
<comment type="similarity">
    <text evidence="11">Belongs to the IPP isomerase type 2 family.</text>
</comment>
<dbReference type="InterPro" id="IPR011179">
    <property type="entry name" value="IPdP_isomerase"/>
</dbReference>
<dbReference type="Pfam" id="PF01070">
    <property type="entry name" value="FMN_dh"/>
    <property type="match status" value="1"/>
</dbReference>
<evidence type="ECO:0000256" key="8">
    <source>
        <dbReference type="ARBA" id="ARBA00023229"/>
    </source>
</evidence>
<evidence type="ECO:0000256" key="9">
    <source>
        <dbReference type="ARBA" id="ARBA00023235"/>
    </source>
</evidence>
<evidence type="ECO:0000313" key="15">
    <source>
        <dbReference type="Proteomes" id="UP000218598"/>
    </source>
</evidence>
<dbReference type="GO" id="GO:0070402">
    <property type="term" value="F:NADPH binding"/>
    <property type="evidence" value="ECO:0007669"/>
    <property type="project" value="UniProtKB-UniRule"/>
</dbReference>
<feature type="binding site" evidence="11">
    <location>
        <position position="199"/>
    </location>
    <ligand>
        <name>FMN</name>
        <dbReference type="ChEBI" id="CHEBI:58210"/>
    </ligand>
</feature>
<evidence type="ECO:0000256" key="5">
    <source>
        <dbReference type="ARBA" id="ARBA00022723"/>
    </source>
</evidence>
<evidence type="ECO:0000256" key="11">
    <source>
        <dbReference type="HAMAP-Rule" id="MF_00354"/>
    </source>
</evidence>
<keyword evidence="3 11" id="KW-0285">Flavoprotein</keyword>
<comment type="subcellular location">
    <subcellularLocation>
        <location evidence="11">Cytoplasm</location>
    </subcellularLocation>
</comment>
<dbReference type="GO" id="GO:0016491">
    <property type="term" value="F:oxidoreductase activity"/>
    <property type="evidence" value="ECO:0007669"/>
    <property type="project" value="InterPro"/>
</dbReference>
<evidence type="ECO:0000256" key="7">
    <source>
        <dbReference type="ARBA" id="ARBA00022857"/>
    </source>
</evidence>
<dbReference type="EC" id="5.3.3.2" evidence="11"/>
<evidence type="ECO:0000256" key="6">
    <source>
        <dbReference type="ARBA" id="ARBA00022842"/>
    </source>
</evidence>
<feature type="binding site" evidence="11">
    <location>
        <position position="167"/>
    </location>
    <ligand>
        <name>substrate</name>
    </ligand>
</feature>
<keyword evidence="2 11" id="KW-0963">Cytoplasm</keyword>
<dbReference type="OrthoDB" id="9795032at2"/>
<feature type="binding site" evidence="11">
    <location>
        <position position="137"/>
    </location>
    <ligand>
        <name>FMN</name>
        <dbReference type="ChEBI" id="CHEBI:58210"/>
    </ligand>
</feature>
<dbReference type="HAMAP" id="MF_00354">
    <property type="entry name" value="Idi_2"/>
    <property type="match status" value="1"/>
</dbReference>
<dbReference type="PANTHER" id="PTHR43665">
    <property type="entry name" value="ISOPENTENYL-DIPHOSPHATE DELTA-ISOMERASE"/>
    <property type="match status" value="1"/>
</dbReference>
<organism evidence="14 15">
    <name type="scientific">Brachybacterium alimentarium</name>
    <dbReference type="NCBI Taxonomy" id="47845"/>
    <lineage>
        <taxon>Bacteria</taxon>
        <taxon>Bacillati</taxon>
        <taxon>Actinomycetota</taxon>
        <taxon>Actinomycetes</taxon>
        <taxon>Micrococcales</taxon>
        <taxon>Dermabacteraceae</taxon>
        <taxon>Brachybacterium</taxon>
    </lineage>
</organism>
<dbReference type="GO" id="GO:0000287">
    <property type="term" value="F:magnesium ion binding"/>
    <property type="evidence" value="ECO:0007669"/>
    <property type="project" value="UniProtKB-UniRule"/>
</dbReference>
<keyword evidence="5 11" id="KW-0479">Metal-binding</keyword>
<evidence type="ECO:0000256" key="2">
    <source>
        <dbReference type="ARBA" id="ARBA00022490"/>
    </source>
</evidence>
<evidence type="ECO:0000256" key="10">
    <source>
        <dbReference type="ARBA" id="ARBA00025810"/>
    </source>
</evidence>
<keyword evidence="8 11" id="KW-0414">Isoprene biosynthesis</keyword>
<dbReference type="GO" id="GO:0004452">
    <property type="term" value="F:isopentenyl-diphosphate delta-isomerase activity"/>
    <property type="evidence" value="ECO:0007669"/>
    <property type="project" value="UniProtKB-UniRule"/>
</dbReference>
<keyword evidence="15" id="KW-1185">Reference proteome</keyword>
<feature type="binding site" evidence="11">
    <location>
        <begin position="293"/>
        <end position="294"/>
    </location>
    <ligand>
        <name>FMN</name>
        <dbReference type="ChEBI" id="CHEBI:58210"/>
    </ligand>
</feature>
<dbReference type="CDD" id="cd02811">
    <property type="entry name" value="IDI-2_FMN"/>
    <property type="match status" value="1"/>
</dbReference>
<dbReference type="InterPro" id="IPR000262">
    <property type="entry name" value="FMN-dep_DH"/>
</dbReference>
<dbReference type="Gene3D" id="3.20.20.70">
    <property type="entry name" value="Aldolase class I"/>
    <property type="match status" value="1"/>
</dbReference>
<comment type="cofactor">
    <cofactor evidence="11">
        <name>NADPH</name>
        <dbReference type="ChEBI" id="CHEBI:57783"/>
    </cofactor>
</comment>
<dbReference type="PIRSF" id="PIRSF003314">
    <property type="entry name" value="IPP_isomerase"/>
    <property type="match status" value="1"/>
</dbReference>
<comment type="function">
    <text evidence="11">Involved in the biosynthesis of isoprenoids. Catalyzes the 1,3-allylic rearrangement of the homoallylic substrate isopentenyl (IPP) to its allylic isomer, dimethylallyl diphosphate (DMAPP).</text>
</comment>
<dbReference type="AlphaFoldDB" id="A0A2A3YNH4"/>
<evidence type="ECO:0000256" key="3">
    <source>
        <dbReference type="ARBA" id="ARBA00022630"/>
    </source>
</evidence>
<name>A0A2A3YNH4_9MICO</name>
<evidence type="ECO:0000259" key="13">
    <source>
        <dbReference type="Pfam" id="PF01070"/>
    </source>
</evidence>
<keyword evidence="7 11" id="KW-0521">NADP</keyword>
<feature type="binding site" evidence="11">
    <location>
        <begin position="20"/>
        <end position="21"/>
    </location>
    <ligand>
        <name>substrate</name>
    </ligand>
</feature>
<keyword evidence="9 11" id="KW-0413">Isomerase</keyword>
<feature type="binding site" evidence="11">
    <location>
        <position position="229"/>
    </location>
    <ligand>
        <name>FMN</name>
        <dbReference type="ChEBI" id="CHEBI:58210"/>
    </ligand>
</feature>
<dbReference type="RefSeq" id="WP_096196253.1">
    <property type="nucleotide sequence ID" value="NZ_JBQQOD010000007.1"/>
</dbReference>
<protein>
    <recommendedName>
        <fullName evidence="11">Isopentenyl-diphosphate delta-isomerase</fullName>
        <shortName evidence="11">IPP isomerase</shortName>
        <ecNumber evidence="11">5.3.3.2</ecNumber>
    </recommendedName>
    <alternativeName>
        <fullName evidence="11">Isopentenyl diphosphate:dimethylallyl diphosphate isomerase</fullName>
    </alternativeName>
    <alternativeName>
        <fullName evidence="11">Isopentenyl pyrophosphate isomerase</fullName>
    </alternativeName>
    <alternativeName>
        <fullName evidence="11">Type 2 isopentenyl diphosphate isomerase</fullName>
        <shortName evidence="11">IDI-2</shortName>
    </alternativeName>
</protein>
<feature type="binding site" evidence="11">
    <location>
        <begin position="78"/>
        <end position="80"/>
    </location>
    <ligand>
        <name>FMN</name>
        <dbReference type="ChEBI" id="CHEBI:58210"/>
    </ligand>
</feature>
<feature type="binding site" evidence="11">
    <location>
        <position position="108"/>
    </location>
    <ligand>
        <name>FMN</name>
        <dbReference type="ChEBI" id="CHEBI:58210"/>
    </ligand>
</feature>